<name>A0A7C8MAX1_9PLEO</name>
<dbReference type="FunFam" id="3.40.50.720:FF:000084">
    <property type="entry name" value="Short-chain dehydrogenase reductase"/>
    <property type="match status" value="1"/>
</dbReference>
<sequence length="261" mass="27325">MASFENKIVIVTGCSSGIGLATALLFLNRQARVFGIDVAPFKHELAEGQREALAFHQANLTEGKACDDAVAACQAKFGPKIDVLVNCAGIMDGFSSADTVQDAELERVLAINLTVPIKLMRAVLPSMKEQKAGAIVNVCSRAAVSGGTAGLAYTASKHGLAGATKNVAWRFHNDHIRCNAVLPGAVVTNISSSMQMDGFDPAGYAMFAPVFGLHTDKDEVGQPVPPIGADDVARAISFLASDESKLINGVLLPVDNAWSAT</sequence>
<evidence type="ECO:0000256" key="2">
    <source>
        <dbReference type="RuleBase" id="RU000363"/>
    </source>
</evidence>
<dbReference type="PRINTS" id="PR00080">
    <property type="entry name" value="SDRFAMILY"/>
</dbReference>
<protein>
    <submittedName>
        <fullName evidence="3">Uncharacterized protein</fullName>
    </submittedName>
</protein>
<comment type="caution">
    <text evidence="3">The sequence shown here is derived from an EMBL/GenBank/DDBJ whole genome shotgun (WGS) entry which is preliminary data.</text>
</comment>
<dbReference type="PANTHER" id="PTHR43975">
    <property type="entry name" value="ZGC:101858"/>
    <property type="match status" value="1"/>
</dbReference>
<dbReference type="AlphaFoldDB" id="A0A7C8MAX1"/>
<dbReference type="Proteomes" id="UP000481861">
    <property type="component" value="Unassembled WGS sequence"/>
</dbReference>
<organism evidence="3 4">
    <name type="scientific">Massariosphaeria phaeospora</name>
    <dbReference type="NCBI Taxonomy" id="100035"/>
    <lineage>
        <taxon>Eukaryota</taxon>
        <taxon>Fungi</taxon>
        <taxon>Dikarya</taxon>
        <taxon>Ascomycota</taxon>
        <taxon>Pezizomycotina</taxon>
        <taxon>Dothideomycetes</taxon>
        <taxon>Pleosporomycetidae</taxon>
        <taxon>Pleosporales</taxon>
        <taxon>Pleosporales incertae sedis</taxon>
        <taxon>Massariosphaeria</taxon>
    </lineage>
</organism>
<dbReference type="CDD" id="cd05233">
    <property type="entry name" value="SDR_c"/>
    <property type="match status" value="1"/>
</dbReference>
<keyword evidence="4" id="KW-1185">Reference proteome</keyword>
<dbReference type="InterPro" id="IPR002347">
    <property type="entry name" value="SDR_fam"/>
</dbReference>
<proteinExistence type="inferred from homology"/>
<dbReference type="SUPFAM" id="SSF51735">
    <property type="entry name" value="NAD(P)-binding Rossmann-fold domains"/>
    <property type="match status" value="1"/>
</dbReference>
<gene>
    <name evidence="3" type="ORF">BDV95DRAFT_629281</name>
</gene>
<dbReference type="Gene3D" id="3.40.50.720">
    <property type="entry name" value="NAD(P)-binding Rossmann-like Domain"/>
    <property type="match status" value="1"/>
</dbReference>
<dbReference type="Pfam" id="PF00106">
    <property type="entry name" value="adh_short"/>
    <property type="match status" value="1"/>
</dbReference>
<comment type="similarity">
    <text evidence="2">Belongs to the short-chain dehydrogenases/reductases (SDR) family.</text>
</comment>
<evidence type="ECO:0000256" key="1">
    <source>
        <dbReference type="ARBA" id="ARBA00022857"/>
    </source>
</evidence>
<dbReference type="InterPro" id="IPR036291">
    <property type="entry name" value="NAD(P)-bd_dom_sf"/>
</dbReference>
<dbReference type="OrthoDB" id="417891at2759"/>
<evidence type="ECO:0000313" key="3">
    <source>
        <dbReference type="EMBL" id="KAF2870763.1"/>
    </source>
</evidence>
<dbReference type="PRINTS" id="PR00081">
    <property type="entry name" value="GDHRDH"/>
</dbReference>
<dbReference type="PANTHER" id="PTHR43975:SF2">
    <property type="entry name" value="EG:BACR7A4.14 PROTEIN-RELATED"/>
    <property type="match status" value="1"/>
</dbReference>
<reference evidence="3 4" key="1">
    <citation type="submission" date="2020-01" db="EMBL/GenBank/DDBJ databases">
        <authorList>
            <consortium name="DOE Joint Genome Institute"/>
            <person name="Haridas S."/>
            <person name="Albert R."/>
            <person name="Binder M."/>
            <person name="Bloem J."/>
            <person name="Labutti K."/>
            <person name="Salamov A."/>
            <person name="Andreopoulos B."/>
            <person name="Baker S.E."/>
            <person name="Barry K."/>
            <person name="Bills G."/>
            <person name="Bluhm B.H."/>
            <person name="Cannon C."/>
            <person name="Castanera R."/>
            <person name="Culley D.E."/>
            <person name="Daum C."/>
            <person name="Ezra D."/>
            <person name="Gonzalez J.B."/>
            <person name="Henrissat B."/>
            <person name="Kuo A."/>
            <person name="Liang C."/>
            <person name="Lipzen A."/>
            <person name="Lutzoni F."/>
            <person name="Magnuson J."/>
            <person name="Mondo S."/>
            <person name="Nolan M."/>
            <person name="Ohm R."/>
            <person name="Pangilinan J."/>
            <person name="Park H.-J.H."/>
            <person name="Ramirez L."/>
            <person name="Alfaro M."/>
            <person name="Sun H."/>
            <person name="Tritt A."/>
            <person name="Yoshinaga Y."/>
            <person name="Zwiers L.-H.L."/>
            <person name="Turgeon B.G."/>
            <person name="Goodwin S.B."/>
            <person name="Spatafora J.W."/>
            <person name="Crous P.W."/>
            <person name="Grigoriev I.V."/>
        </authorList>
    </citation>
    <scope>NUCLEOTIDE SEQUENCE [LARGE SCALE GENOMIC DNA]</scope>
    <source>
        <strain evidence="3 4">CBS 611.86</strain>
    </source>
</reference>
<dbReference type="EMBL" id="JAADJZ010000013">
    <property type="protein sequence ID" value="KAF2870763.1"/>
    <property type="molecule type" value="Genomic_DNA"/>
</dbReference>
<accession>A0A7C8MAX1</accession>
<keyword evidence="1" id="KW-0521">NADP</keyword>
<evidence type="ECO:0000313" key="4">
    <source>
        <dbReference type="Proteomes" id="UP000481861"/>
    </source>
</evidence>